<comment type="caution">
    <text evidence="1">The sequence shown here is derived from an EMBL/GenBank/DDBJ whole genome shotgun (WGS) entry which is preliminary data.</text>
</comment>
<dbReference type="PANTHER" id="PTHR33748">
    <property type="entry name" value="PROTEIN CBG04600"/>
    <property type="match status" value="1"/>
</dbReference>
<dbReference type="OrthoDB" id="8062037at2759"/>
<evidence type="ECO:0000313" key="2">
    <source>
        <dbReference type="Proteomes" id="UP000749559"/>
    </source>
</evidence>
<accession>A0A8J1XGX2</accession>
<dbReference type="InterPro" id="IPR033438">
    <property type="entry name" value="MOLO1"/>
</dbReference>
<dbReference type="GO" id="GO:0005892">
    <property type="term" value="C:acetylcholine-gated channel complex"/>
    <property type="evidence" value="ECO:0007669"/>
    <property type="project" value="InterPro"/>
</dbReference>
<sequence length="329" mass="35538">MIMSINLAITLISTWLHVASTLPVLYNENVTTPVVTVTTVQQEWTARDFPDPQKDLERCGRRGKRSWVCDPNGVISYEEADKLDSIINDVRSKAKCACGSCPSDGRGRYAIAVAFVNKLNLEGAEPTDNNKQRAIENFALFLRTLYWNYGYCQDGVVIVVSREDRKVWTSTGVTPRKRLVNGCVDLVYNKVKGKFTDGRFYDGAKEMLEYYANVLLGGSCGTKSGLSIGAIIGIVIGAISGVLFIISLILICVGMKFNWECVTGTCLGICMGCILGAIQSCINAIIVSVFQAICEALGCDECCEPIECDCLGDEGYTSNDGGGGGGGGF</sequence>
<reference evidence="1" key="1">
    <citation type="submission" date="2022-03" db="EMBL/GenBank/DDBJ databases">
        <authorList>
            <person name="Martin C."/>
        </authorList>
    </citation>
    <scope>NUCLEOTIDE SEQUENCE</scope>
</reference>
<dbReference type="Proteomes" id="UP000749559">
    <property type="component" value="Unassembled WGS sequence"/>
</dbReference>
<dbReference type="EMBL" id="CAIIXF020000005">
    <property type="protein sequence ID" value="CAH1783878.1"/>
    <property type="molecule type" value="Genomic_DNA"/>
</dbReference>
<dbReference type="Pfam" id="PF17175">
    <property type="entry name" value="MOLO1"/>
    <property type="match status" value="1"/>
</dbReference>
<dbReference type="AlphaFoldDB" id="A0A8J1XGX2"/>
<keyword evidence="2" id="KW-1185">Reference proteome</keyword>
<proteinExistence type="predicted"/>
<gene>
    <name evidence="1" type="ORF">OFUS_LOCUS10155</name>
</gene>
<organism evidence="1 2">
    <name type="scientific">Owenia fusiformis</name>
    <name type="common">Polychaete worm</name>
    <dbReference type="NCBI Taxonomy" id="6347"/>
    <lineage>
        <taxon>Eukaryota</taxon>
        <taxon>Metazoa</taxon>
        <taxon>Spiralia</taxon>
        <taxon>Lophotrochozoa</taxon>
        <taxon>Annelida</taxon>
        <taxon>Polychaeta</taxon>
        <taxon>Sedentaria</taxon>
        <taxon>Canalipalpata</taxon>
        <taxon>Sabellida</taxon>
        <taxon>Oweniida</taxon>
        <taxon>Oweniidae</taxon>
        <taxon>Owenia</taxon>
    </lineage>
</organism>
<evidence type="ECO:0000313" key="1">
    <source>
        <dbReference type="EMBL" id="CAH1783878.1"/>
    </source>
</evidence>
<dbReference type="PANTHER" id="PTHR33748:SF5">
    <property type="entry name" value="GROUND-LIKE DOMAIN-CONTAINING PROTEIN"/>
    <property type="match status" value="1"/>
</dbReference>
<dbReference type="Gene3D" id="3.10.310.50">
    <property type="match status" value="1"/>
</dbReference>
<name>A0A8J1XGX2_OWEFU</name>
<protein>
    <submittedName>
        <fullName evidence="1">Uncharacterized protein</fullName>
    </submittedName>
</protein>